<dbReference type="InterPro" id="IPR050393">
    <property type="entry name" value="MFP_Efflux_Pump"/>
</dbReference>
<comment type="caution">
    <text evidence="5">The sequence shown here is derived from an EMBL/GenBank/DDBJ whole genome shotgun (WGS) entry which is preliminary data.</text>
</comment>
<dbReference type="EMBL" id="SMGD01000017">
    <property type="protein sequence ID" value="TCK46775.1"/>
    <property type="molecule type" value="Genomic_DNA"/>
</dbReference>
<evidence type="ECO:0000313" key="6">
    <source>
        <dbReference type="Proteomes" id="UP000295565"/>
    </source>
</evidence>
<dbReference type="OrthoDB" id="8958519at2"/>
<accession>A0A4R1J874</accession>
<dbReference type="Pfam" id="PF25917">
    <property type="entry name" value="BSH_RND"/>
    <property type="match status" value="1"/>
</dbReference>
<keyword evidence="3" id="KW-0812">Transmembrane</keyword>
<dbReference type="PANTHER" id="PTHR30367">
    <property type="entry name" value="P-HYDROXYBENZOIC ACID EFFLUX PUMP SUBUNIT AAEA-RELATED"/>
    <property type="match status" value="1"/>
</dbReference>
<dbReference type="AlphaFoldDB" id="A0A4R1J874"/>
<dbReference type="Proteomes" id="UP000295565">
    <property type="component" value="Unassembled WGS sequence"/>
</dbReference>
<evidence type="ECO:0000256" key="3">
    <source>
        <dbReference type="SAM" id="Phobius"/>
    </source>
</evidence>
<dbReference type="SUPFAM" id="SSF111369">
    <property type="entry name" value="HlyD-like secretion proteins"/>
    <property type="match status" value="2"/>
</dbReference>
<evidence type="ECO:0000313" key="5">
    <source>
        <dbReference type="EMBL" id="TCK46775.1"/>
    </source>
</evidence>
<protein>
    <submittedName>
        <fullName evidence="5">Multidrug resistance efflux pump</fullName>
    </submittedName>
</protein>
<dbReference type="Gene3D" id="2.40.30.170">
    <property type="match status" value="1"/>
</dbReference>
<feature type="domain" description="Multidrug resistance protein MdtA-like barrel-sandwich hybrid" evidence="4">
    <location>
        <begin position="50"/>
        <end position="234"/>
    </location>
</feature>
<sequence>MTKPQLTADQQFSRWVRRVCILFCLLFVYYLIADLKMPVTPQAMVERPVIQVSPQVSGNVTRVDVVNNQKVKAGELLFSIDARPYQLALDKAKLALRQAKLTNDELDASIQSARAEIKSTAAVLHQRQRDAQRIAKLYRQHAVSSSREDQAISEEQTAKASYDMAVAKLQGLTVQRGIKGPNNLLLQQAHNQLESAKLNLSYTEVKASQAGVVSNMQLQTGTMADSGKPLLAIVADKIDVVADFREKNLRHVIAGSKALVAFDSHPGVLYDATVEGIDAGVSSGQFSANGVLATPSTSNRWVRDAQRLRVHLKVKDMPELASGARATVQLLPSSMLLSAVAKAQIWAISALHFIY</sequence>
<gene>
    <name evidence="5" type="ORF">EV690_3363</name>
</gene>
<evidence type="ECO:0000259" key="4">
    <source>
        <dbReference type="Pfam" id="PF25917"/>
    </source>
</evidence>
<reference evidence="5 6" key="1">
    <citation type="submission" date="2019-03" db="EMBL/GenBank/DDBJ databases">
        <title>Genomic Encyclopedia of Type Strains, Phase IV (KMG-IV): sequencing the most valuable type-strain genomes for metagenomic binning, comparative biology and taxonomic classification.</title>
        <authorList>
            <person name="Goeker M."/>
        </authorList>
    </citation>
    <scope>NUCLEOTIDE SEQUENCE [LARGE SCALE GENOMIC DNA]</scope>
    <source>
        <strain evidence="5 6">DSM 18577</strain>
    </source>
</reference>
<evidence type="ECO:0000256" key="1">
    <source>
        <dbReference type="ARBA" id="ARBA00009477"/>
    </source>
</evidence>
<proteinExistence type="inferred from homology"/>
<feature type="transmembrane region" description="Helical" evidence="3">
    <location>
        <begin position="15"/>
        <end position="32"/>
    </location>
</feature>
<organism evidence="5 6">
    <name type="scientific">Celerinatantimonas diazotrophica</name>
    <dbReference type="NCBI Taxonomy" id="412034"/>
    <lineage>
        <taxon>Bacteria</taxon>
        <taxon>Pseudomonadati</taxon>
        <taxon>Pseudomonadota</taxon>
        <taxon>Gammaproteobacteria</taxon>
        <taxon>Celerinatantimonadaceae</taxon>
        <taxon>Celerinatantimonas</taxon>
    </lineage>
</organism>
<comment type="similarity">
    <text evidence="1">Belongs to the membrane fusion protein (MFP) (TC 8.A.1) family.</text>
</comment>
<keyword evidence="3" id="KW-0472">Membrane</keyword>
<name>A0A4R1J874_9GAMM</name>
<keyword evidence="3" id="KW-1133">Transmembrane helix</keyword>
<dbReference type="InterPro" id="IPR058625">
    <property type="entry name" value="MdtA-like_BSH"/>
</dbReference>
<keyword evidence="6" id="KW-1185">Reference proteome</keyword>
<keyword evidence="2" id="KW-0175">Coiled coil</keyword>
<evidence type="ECO:0000256" key="2">
    <source>
        <dbReference type="SAM" id="Coils"/>
    </source>
</evidence>
<feature type="coiled-coil region" evidence="2">
    <location>
        <begin position="89"/>
        <end position="116"/>
    </location>
</feature>
<dbReference type="RefSeq" id="WP_131914101.1">
    <property type="nucleotide sequence ID" value="NZ_OU594967.1"/>
</dbReference>
<dbReference type="Gene3D" id="2.40.50.100">
    <property type="match status" value="1"/>
</dbReference>
<dbReference type="PANTHER" id="PTHR30367:SF6">
    <property type="entry name" value="SECRETION PROTEIN-RELATED"/>
    <property type="match status" value="1"/>
</dbReference>